<dbReference type="AlphaFoldDB" id="A0A1Y2M772"/>
<evidence type="ECO:0000313" key="1">
    <source>
        <dbReference type="EMBL" id="OSS51943.1"/>
    </source>
</evidence>
<dbReference type="OMA" id="YNCIDDP"/>
<sequence>MPVLEVTQLRLKGVTAGDAALLDCLSQVRGDLQTNSRFFGCDEDPNLIYIFGIWKSLDAHFEFLASPACSEVLKPQEEILSFQWTVHLEWSSVSSSLLDASYMAIEKIDIDAANIHRFNEAIDRRVQALRSTNSLNITYGWRCDLPPGSYQAVLLTSSGLDGSRDIEAIEKLVIAGNDGCTSVLLHHVWNMEHIPLKLKADQ</sequence>
<proteinExistence type="predicted"/>
<dbReference type="PANTHER" id="PTHR42052:SF1">
    <property type="entry name" value="ABM DOMAIN-CONTAINING PROTEIN"/>
    <property type="match status" value="1"/>
</dbReference>
<gene>
    <name evidence="1" type="ORF">B5807_03632</name>
</gene>
<evidence type="ECO:0008006" key="3">
    <source>
        <dbReference type="Google" id="ProtNLM"/>
    </source>
</evidence>
<name>A0A1Y2M772_EPING</name>
<reference evidence="1 2" key="1">
    <citation type="journal article" date="2017" name="Genome Announc.">
        <title>Genome sequence of the saprophytic ascomycete Epicoccum nigrum ICMP 19927 strain isolated from New Zealand.</title>
        <authorList>
            <person name="Fokin M."/>
            <person name="Fleetwood D."/>
            <person name="Weir B.S."/>
            <person name="Villas-Boas S.G."/>
        </authorList>
    </citation>
    <scope>NUCLEOTIDE SEQUENCE [LARGE SCALE GENOMIC DNA]</scope>
    <source>
        <strain evidence="1 2">ICMP 19927</strain>
    </source>
</reference>
<protein>
    <recommendedName>
        <fullName evidence="3">ABM domain-containing protein</fullName>
    </recommendedName>
</protein>
<dbReference type="PANTHER" id="PTHR42052">
    <property type="entry name" value="ABM DOMAIN-CONTAINING PROTEIN"/>
    <property type="match status" value="1"/>
</dbReference>
<dbReference type="InParanoid" id="A0A1Y2M772"/>
<dbReference type="Proteomes" id="UP000193240">
    <property type="component" value="Unassembled WGS sequence"/>
</dbReference>
<dbReference type="EMBL" id="KZ107840">
    <property type="protein sequence ID" value="OSS51943.1"/>
    <property type="molecule type" value="Genomic_DNA"/>
</dbReference>
<evidence type="ECO:0000313" key="2">
    <source>
        <dbReference type="Proteomes" id="UP000193240"/>
    </source>
</evidence>
<keyword evidence="2" id="KW-1185">Reference proteome</keyword>
<accession>A0A1Y2M772</accession>
<organism evidence="1 2">
    <name type="scientific">Epicoccum nigrum</name>
    <name type="common">Soil fungus</name>
    <name type="synonym">Epicoccum purpurascens</name>
    <dbReference type="NCBI Taxonomy" id="105696"/>
    <lineage>
        <taxon>Eukaryota</taxon>
        <taxon>Fungi</taxon>
        <taxon>Dikarya</taxon>
        <taxon>Ascomycota</taxon>
        <taxon>Pezizomycotina</taxon>
        <taxon>Dothideomycetes</taxon>
        <taxon>Pleosporomycetidae</taxon>
        <taxon>Pleosporales</taxon>
        <taxon>Pleosporineae</taxon>
        <taxon>Didymellaceae</taxon>
        <taxon>Epicoccum</taxon>
    </lineage>
</organism>